<sequence length="34" mass="4128">RVRLNHFKRTMPNVAKLSRRSIGHDFLYLRDWSG</sequence>
<gene>
    <name evidence="2" type="ORF">CUN49_17870</name>
    <name evidence="1" type="ORF">CUN49_18755</name>
</gene>
<dbReference type="Proteomes" id="UP000229681">
    <property type="component" value="Unassembled WGS sequence"/>
</dbReference>
<dbReference type="EMBL" id="PGTM01000787">
    <property type="protein sequence ID" value="PJF33735.1"/>
    <property type="molecule type" value="Genomic_DNA"/>
</dbReference>
<protein>
    <submittedName>
        <fullName evidence="2">NAD(+) synthetase</fullName>
    </submittedName>
</protein>
<dbReference type="EMBL" id="PGTM01000983">
    <property type="protein sequence ID" value="PJF33363.1"/>
    <property type="molecule type" value="Genomic_DNA"/>
</dbReference>
<evidence type="ECO:0000313" key="2">
    <source>
        <dbReference type="EMBL" id="PJF33735.1"/>
    </source>
</evidence>
<organism evidence="2 3">
    <name type="scientific">Candidatus Thermofonsia Clade 1 bacterium</name>
    <dbReference type="NCBI Taxonomy" id="2364210"/>
    <lineage>
        <taxon>Bacteria</taxon>
        <taxon>Bacillati</taxon>
        <taxon>Chloroflexota</taxon>
        <taxon>Candidatus Thermofontia</taxon>
        <taxon>Candidatus Thermofonsia Clade 1</taxon>
    </lineage>
</organism>
<accession>A0A2M8P850</accession>
<comment type="caution">
    <text evidence="2">The sequence shown here is derived from an EMBL/GenBank/DDBJ whole genome shotgun (WGS) entry which is preliminary data.</text>
</comment>
<name>A0A2M8P850_9CHLR</name>
<proteinExistence type="predicted"/>
<dbReference type="AlphaFoldDB" id="A0A2M8P850"/>
<feature type="non-terminal residue" evidence="2">
    <location>
        <position position="1"/>
    </location>
</feature>
<evidence type="ECO:0000313" key="3">
    <source>
        <dbReference type="Proteomes" id="UP000229681"/>
    </source>
</evidence>
<reference evidence="2 3" key="1">
    <citation type="submission" date="2017-11" db="EMBL/GenBank/DDBJ databases">
        <title>Evolution of Phototrophy in the Chloroflexi Phylum Driven by Horizontal Gene Transfer.</title>
        <authorList>
            <person name="Ward L.M."/>
            <person name="Hemp J."/>
            <person name="Shih P.M."/>
            <person name="Mcglynn S.E."/>
            <person name="Fischer W."/>
        </authorList>
    </citation>
    <scope>NUCLEOTIDE SEQUENCE [LARGE SCALE GENOMIC DNA]</scope>
    <source>
        <strain evidence="2">JP3_13</strain>
    </source>
</reference>
<evidence type="ECO:0000313" key="1">
    <source>
        <dbReference type="EMBL" id="PJF33363.1"/>
    </source>
</evidence>